<feature type="region of interest" description="Disordered" evidence="1">
    <location>
        <begin position="768"/>
        <end position="790"/>
    </location>
</feature>
<protein>
    <submittedName>
        <fullName evidence="2">Uncharacterized protein</fullName>
    </submittedName>
</protein>
<evidence type="ECO:0000313" key="3">
    <source>
        <dbReference type="Proteomes" id="UP001194580"/>
    </source>
</evidence>
<gene>
    <name evidence="2" type="ORF">BGZ95_011575</name>
</gene>
<proteinExistence type="predicted"/>
<feature type="region of interest" description="Disordered" evidence="1">
    <location>
        <begin position="711"/>
        <end position="737"/>
    </location>
</feature>
<feature type="compositionally biased region" description="Low complexity" evidence="1">
    <location>
        <begin position="372"/>
        <end position="416"/>
    </location>
</feature>
<reference evidence="2" key="1">
    <citation type="journal article" date="2020" name="Fungal Divers.">
        <title>Resolving the Mortierellaceae phylogeny through synthesis of multi-gene phylogenetics and phylogenomics.</title>
        <authorList>
            <person name="Vandepol N."/>
            <person name="Liber J."/>
            <person name="Desiro A."/>
            <person name="Na H."/>
            <person name="Kennedy M."/>
            <person name="Barry K."/>
            <person name="Grigoriev I.V."/>
            <person name="Miller A.N."/>
            <person name="O'Donnell K."/>
            <person name="Stajich J.E."/>
            <person name="Bonito G."/>
        </authorList>
    </citation>
    <scope>NUCLEOTIDE SEQUENCE</scope>
    <source>
        <strain evidence="2">NRRL 28262</strain>
    </source>
</reference>
<feature type="compositionally biased region" description="Polar residues" evidence="1">
    <location>
        <begin position="768"/>
        <end position="785"/>
    </location>
</feature>
<feature type="region of interest" description="Disordered" evidence="1">
    <location>
        <begin position="428"/>
        <end position="452"/>
    </location>
</feature>
<comment type="caution">
    <text evidence="2">The sequence shown here is derived from an EMBL/GenBank/DDBJ whole genome shotgun (WGS) entry which is preliminary data.</text>
</comment>
<sequence>MLVNAASQSHFKFDRFDQSPAGSFDSLAPLPKPGRKSPTTYHRRTVSCLAVASFHEHYNHPSYQAGGNQVYDTIIPEGSASPVHHQTRHVQRKSEGAISLDQLQKGLSGAGVSNVNTSAVEAKDNKDGMINVPSGGSLSGKLIKLNVVSPPNTPRRSLLSDLLNNQAAPTRLEQNANRRRMLKSMRRYSVDASEMDFTLGGRPSSRTSPMKTISSEGEAALLVDSPTQGFNATPTVRYLRNPCHAAVKTKLMPSAYRGSLVRRNGNGTTGDDEEHPDYFASEDRLPFTLTLDAIAMSVLPTNGQPDPTPIYTDSKKAAFKDMLRQRQTALRNNRTTAGSNNNSDTQSRRSAASSAAPGYGNRTFYPPPLPPQHLEGQQQHLQQQQFQHHHQQQQQQQLQQQQQQQQQHSQQHARQQQFIEHEQGISLQSLREEASSQIQWQPQPPPQQRQDGLNLNRAQSSKALQDEHQGGIIIHGTEQLLAWRQQQLQQQQQGGEPEIYTKHWNQAQPANSNSPAINTNVTTTTTYNVQDNNKGGTSVSQDAYDLREMLIQQRSNGAQKRKSQDDGVPPKSNHAKSHVNTNKIKQYAITLNLDQAECNQYFRVSKIIGSRNVLRRFANVDKVQQDFITTILANNDQGASRDHDKTSQTYSVDQTFNSAYWPAFRHSNNICIGIYIRRRHVCQPSRNRCHWVFMEECQQRSGWESYSRGAIEAAAQSESNSEVQEHPAKRPKTGGGKDVVVGLSLEAIRSERAALDAAVAMASSPITGSLASNSGDTNEPSSHESSALAPRWEQSRMEAMMEQLGRLNQAGDRTEDLMCARLIEIETQQKSPRETMREDRVVVVLIATWTEGLTTSETRTEGGMIEVEIGGMSDGMTEDMIDVMTEDMIDAMIGDMIVVGTTPEGMRGQETMDTVGMMAGDRQVT</sequence>
<feature type="region of interest" description="Disordered" evidence="1">
    <location>
        <begin position="554"/>
        <end position="579"/>
    </location>
</feature>
<accession>A0AAD4D9N6</accession>
<feature type="compositionally biased region" description="Polar residues" evidence="1">
    <location>
        <begin position="330"/>
        <end position="345"/>
    </location>
</feature>
<evidence type="ECO:0000313" key="2">
    <source>
        <dbReference type="EMBL" id="KAG0272634.1"/>
    </source>
</evidence>
<feature type="region of interest" description="Disordered" evidence="1">
    <location>
        <begin position="22"/>
        <end position="41"/>
    </location>
</feature>
<feature type="region of interest" description="Disordered" evidence="1">
    <location>
        <begin position="258"/>
        <end position="278"/>
    </location>
</feature>
<evidence type="ECO:0000256" key="1">
    <source>
        <dbReference type="SAM" id="MobiDB-lite"/>
    </source>
</evidence>
<feature type="region of interest" description="Disordered" evidence="1">
    <location>
        <begin position="330"/>
        <end position="416"/>
    </location>
</feature>
<keyword evidence="3" id="KW-1185">Reference proteome</keyword>
<name>A0AAD4D9N6_9FUNG</name>
<organism evidence="2 3">
    <name type="scientific">Linnemannia exigua</name>
    <dbReference type="NCBI Taxonomy" id="604196"/>
    <lineage>
        <taxon>Eukaryota</taxon>
        <taxon>Fungi</taxon>
        <taxon>Fungi incertae sedis</taxon>
        <taxon>Mucoromycota</taxon>
        <taxon>Mortierellomycotina</taxon>
        <taxon>Mortierellomycetes</taxon>
        <taxon>Mortierellales</taxon>
        <taxon>Mortierellaceae</taxon>
        <taxon>Linnemannia</taxon>
    </lineage>
</organism>
<dbReference type="Proteomes" id="UP001194580">
    <property type="component" value="Unassembled WGS sequence"/>
</dbReference>
<dbReference type="AlphaFoldDB" id="A0AAD4D9N6"/>
<dbReference type="EMBL" id="JAAAIL010000888">
    <property type="protein sequence ID" value="KAG0272634.1"/>
    <property type="molecule type" value="Genomic_DNA"/>
</dbReference>